<dbReference type="EMBL" id="JANQDX010000009">
    <property type="protein sequence ID" value="KAL0918322.1"/>
    <property type="molecule type" value="Genomic_DNA"/>
</dbReference>
<evidence type="ECO:0000313" key="5">
    <source>
        <dbReference type="Proteomes" id="UP001552299"/>
    </source>
</evidence>
<protein>
    <recommendedName>
        <fullName evidence="3">CBS domain-containing protein</fullName>
    </recommendedName>
</protein>
<dbReference type="InterPro" id="IPR046342">
    <property type="entry name" value="CBS_dom_sf"/>
</dbReference>
<comment type="caution">
    <text evidence="4">The sequence shown here is derived from an EMBL/GenBank/DDBJ whole genome shotgun (WGS) entry which is preliminary data.</text>
</comment>
<keyword evidence="1 2" id="KW-0129">CBS domain</keyword>
<reference evidence="4 5" key="1">
    <citation type="journal article" date="2024" name="Plant Biotechnol. J.">
        <title>Dendrobium thyrsiflorum genome and its molecular insights into genes involved in important horticultural traits.</title>
        <authorList>
            <person name="Chen B."/>
            <person name="Wang J.Y."/>
            <person name="Zheng P.J."/>
            <person name="Li K.L."/>
            <person name="Liang Y.M."/>
            <person name="Chen X.F."/>
            <person name="Zhang C."/>
            <person name="Zhao X."/>
            <person name="He X."/>
            <person name="Zhang G.Q."/>
            <person name="Liu Z.J."/>
            <person name="Xu Q."/>
        </authorList>
    </citation>
    <scope>NUCLEOTIDE SEQUENCE [LARGE SCALE GENOMIC DNA]</scope>
    <source>
        <strain evidence="4">GZMU011</strain>
    </source>
</reference>
<dbReference type="PANTHER" id="PTHR43080:SF29">
    <property type="entry name" value="OS02G0818000 PROTEIN"/>
    <property type="match status" value="1"/>
</dbReference>
<keyword evidence="5" id="KW-1185">Reference proteome</keyword>
<dbReference type="PROSITE" id="PS51371">
    <property type="entry name" value="CBS"/>
    <property type="match status" value="1"/>
</dbReference>
<dbReference type="PANTHER" id="PTHR43080">
    <property type="entry name" value="CBS DOMAIN-CONTAINING PROTEIN CBSX3, MITOCHONDRIAL"/>
    <property type="match status" value="1"/>
</dbReference>
<evidence type="ECO:0000256" key="2">
    <source>
        <dbReference type="PROSITE-ProRule" id="PRU00703"/>
    </source>
</evidence>
<dbReference type="Gene3D" id="3.10.580.10">
    <property type="entry name" value="CBS-domain"/>
    <property type="match status" value="2"/>
</dbReference>
<accession>A0ABD0V711</accession>
<dbReference type="InterPro" id="IPR000644">
    <property type="entry name" value="CBS_dom"/>
</dbReference>
<name>A0ABD0V711_DENTH</name>
<evidence type="ECO:0000256" key="1">
    <source>
        <dbReference type="ARBA" id="ARBA00023122"/>
    </source>
</evidence>
<evidence type="ECO:0000313" key="4">
    <source>
        <dbReference type="EMBL" id="KAL0918322.1"/>
    </source>
</evidence>
<dbReference type="AlphaFoldDB" id="A0ABD0V711"/>
<feature type="domain" description="CBS" evidence="3">
    <location>
        <begin position="160"/>
        <end position="216"/>
    </location>
</feature>
<dbReference type="SUPFAM" id="SSF54631">
    <property type="entry name" value="CBS-domain pair"/>
    <property type="match status" value="1"/>
</dbReference>
<dbReference type="Pfam" id="PF00571">
    <property type="entry name" value="CBS"/>
    <property type="match status" value="2"/>
</dbReference>
<gene>
    <name evidence="4" type="ORF">M5K25_010324</name>
</gene>
<organism evidence="4 5">
    <name type="scientific">Dendrobium thyrsiflorum</name>
    <name type="common">Pinecone-like raceme dendrobium</name>
    <name type="synonym">Orchid</name>
    <dbReference type="NCBI Taxonomy" id="117978"/>
    <lineage>
        <taxon>Eukaryota</taxon>
        <taxon>Viridiplantae</taxon>
        <taxon>Streptophyta</taxon>
        <taxon>Embryophyta</taxon>
        <taxon>Tracheophyta</taxon>
        <taxon>Spermatophyta</taxon>
        <taxon>Magnoliopsida</taxon>
        <taxon>Liliopsida</taxon>
        <taxon>Asparagales</taxon>
        <taxon>Orchidaceae</taxon>
        <taxon>Epidendroideae</taxon>
        <taxon>Malaxideae</taxon>
        <taxon>Dendrobiinae</taxon>
        <taxon>Dendrobium</taxon>
    </lineage>
</organism>
<evidence type="ECO:0000259" key="3">
    <source>
        <dbReference type="PROSITE" id="PS51371"/>
    </source>
</evidence>
<dbReference type="InterPro" id="IPR051257">
    <property type="entry name" value="Diverse_CBS-Domain"/>
</dbReference>
<sequence length="216" mass="23604">MAHSTSLFAALSSLSSSPAPALRFHHRPGTSTAGRPSSLKVFFPSAGDLRPELDENPEAIISGEWAPNFSLLSYDDLLDYIRSQPPTKKHVGSKTLLREVMSKTVRAARADQSVGEIAYHFEFVSGLPVVDDERRCLGVVCKTDLAKANHEVNSKVADIMSSPAITLTPEKTVKDAAALMLRMKIHRIPILNQQKQVIGMVTRNDIIEALQDQSSA</sequence>
<dbReference type="Proteomes" id="UP001552299">
    <property type="component" value="Unassembled WGS sequence"/>
</dbReference>
<dbReference type="SMART" id="SM00116">
    <property type="entry name" value="CBS"/>
    <property type="match status" value="2"/>
</dbReference>
<proteinExistence type="predicted"/>